<comment type="subcellular location">
    <subcellularLocation>
        <location evidence="1">Membrane</location>
        <topology evidence="1">Multi-pass membrane protein</topology>
    </subcellularLocation>
</comment>
<keyword evidence="3 7" id="KW-1133">Transmembrane helix</keyword>
<keyword evidence="10" id="KW-1185">Reference proteome</keyword>
<gene>
    <name evidence="9" type="ORF">FLAG1_09344</name>
</gene>
<keyword evidence="2 7" id="KW-0812">Transmembrane</keyword>
<sequence length="347" mass="38282">MPESISLGATVVIVSVSLTFLSGIFLGLRLYCKIVRHRGFWWDDHILVAAWVCLLVCAGLAIFDVSLGFGKDISNVNPANVPTIALTGTVYGLFGVLSATWSKTSFALTLLRLEDGWKYWFLWFLVVTMNTIMNLVIVFSFVKCTPARKVWHSNVPGTCWNPLVATYYNVFAGAYSGLVDLILCVFAWTIIWKLSMRTREKIGVGIALTFGVFAAAAAGAKCFGMLGLSSPNRTLARVGIFIWSTVECAVTIMAASIPIMRILVLRVCRRNGHQVSNRPLRRLRTITSRDKRPSANVRTPSDNTNTGEGVLSAREEGLSNVSLTPSIDSNRRNDVDMYRIDTTLSLV</sequence>
<dbReference type="PANTHER" id="PTHR33048:SF42">
    <property type="entry name" value="INTEGRAL MEMBRANE PROTEIN"/>
    <property type="match status" value="1"/>
</dbReference>
<evidence type="ECO:0000256" key="7">
    <source>
        <dbReference type="SAM" id="Phobius"/>
    </source>
</evidence>
<feature type="transmembrane region" description="Helical" evidence="7">
    <location>
        <begin position="121"/>
        <end position="142"/>
    </location>
</feature>
<feature type="transmembrane region" description="Helical" evidence="7">
    <location>
        <begin position="204"/>
        <end position="228"/>
    </location>
</feature>
<dbReference type="AlphaFoldDB" id="A0A0M9ER03"/>
<evidence type="ECO:0000259" key="8">
    <source>
        <dbReference type="Pfam" id="PF20684"/>
    </source>
</evidence>
<evidence type="ECO:0000256" key="4">
    <source>
        <dbReference type="ARBA" id="ARBA00023136"/>
    </source>
</evidence>
<dbReference type="OrthoDB" id="5417887at2759"/>
<feature type="transmembrane region" description="Helical" evidence="7">
    <location>
        <begin position="240"/>
        <end position="264"/>
    </location>
</feature>
<feature type="domain" description="Rhodopsin" evidence="8">
    <location>
        <begin position="28"/>
        <end position="264"/>
    </location>
</feature>
<reference evidence="9 10" key="1">
    <citation type="submission" date="2015-04" db="EMBL/GenBank/DDBJ databases">
        <title>The draft genome sequence of Fusarium langsethiae, a T-2/HT-2 mycotoxin producer.</title>
        <authorList>
            <person name="Lysoe E."/>
            <person name="Divon H.H."/>
            <person name="Terzi V."/>
            <person name="Orru L."/>
            <person name="Lamontanara A."/>
            <person name="Kolseth A.-K."/>
            <person name="Frandsen R.J."/>
            <person name="Nielsen K."/>
            <person name="Thrane U."/>
        </authorList>
    </citation>
    <scope>NUCLEOTIDE SEQUENCE [LARGE SCALE GENOMIC DNA]</scope>
    <source>
        <strain evidence="9 10">Fl201059</strain>
    </source>
</reference>
<feature type="transmembrane region" description="Helical" evidence="7">
    <location>
        <begin position="170"/>
        <end position="192"/>
    </location>
</feature>
<feature type="transmembrane region" description="Helical" evidence="7">
    <location>
        <begin position="83"/>
        <end position="101"/>
    </location>
</feature>
<dbReference type="GO" id="GO:0016020">
    <property type="term" value="C:membrane"/>
    <property type="evidence" value="ECO:0007669"/>
    <property type="project" value="UniProtKB-SubCell"/>
</dbReference>
<evidence type="ECO:0000256" key="6">
    <source>
        <dbReference type="SAM" id="MobiDB-lite"/>
    </source>
</evidence>
<dbReference type="Pfam" id="PF20684">
    <property type="entry name" value="Fung_rhodopsin"/>
    <property type="match status" value="1"/>
</dbReference>
<organism evidence="9 10">
    <name type="scientific">Fusarium langsethiae</name>
    <dbReference type="NCBI Taxonomy" id="179993"/>
    <lineage>
        <taxon>Eukaryota</taxon>
        <taxon>Fungi</taxon>
        <taxon>Dikarya</taxon>
        <taxon>Ascomycota</taxon>
        <taxon>Pezizomycotina</taxon>
        <taxon>Sordariomycetes</taxon>
        <taxon>Hypocreomycetidae</taxon>
        <taxon>Hypocreales</taxon>
        <taxon>Nectriaceae</taxon>
        <taxon>Fusarium</taxon>
    </lineage>
</organism>
<keyword evidence="4 7" id="KW-0472">Membrane</keyword>
<comment type="similarity">
    <text evidence="5">Belongs to the SAT4 family.</text>
</comment>
<proteinExistence type="inferred from homology"/>
<dbReference type="EMBL" id="JXCE01000353">
    <property type="protein sequence ID" value="KPA37840.1"/>
    <property type="molecule type" value="Genomic_DNA"/>
</dbReference>
<accession>A0A0M9ER03</accession>
<evidence type="ECO:0000256" key="1">
    <source>
        <dbReference type="ARBA" id="ARBA00004141"/>
    </source>
</evidence>
<feature type="compositionally biased region" description="Polar residues" evidence="6">
    <location>
        <begin position="296"/>
        <end position="307"/>
    </location>
</feature>
<feature type="region of interest" description="Disordered" evidence="6">
    <location>
        <begin position="283"/>
        <end position="315"/>
    </location>
</feature>
<name>A0A0M9ER03_FUSLA</name>
<comment type="caution">
    <text evidence="9">The sequence shown here is derived from an EMBL/GenBank/DDBJ whole genome shotgun (WGS) entry which is preliminary data.</text>
</comment>
<dbReference type="InterPro" id="IPR052337">
    <property type="entry name" value="SAT4-like"/>
</dbReference>
<evidence type="ECO:0000256" key="3">
    <source>
        <dbReference type="ARBA" id="ARBA00022989"/>
    </source>
</evidence>
<evidence type="ECO:0000313" key="9">
    <source>
        <dbReference type="EMBL" id="KPA37840.1"/>
    </source>
</evidence>
<evidence type="ECO:0000256" key="2">
    <source>
        <dbReference type="ARBA" id="ARBA00022692"/>
    </source>
</evidence>
<dbReference type="PANTHER" id="PTHR33048">
    <property type="entry name" value="PTH11-LIKE INTEGRAL MEMBRANE PROTEIN (AFU_ORTHOLOGUE AFUA_5G11245)"/>
    <property type="match status" value="1"/>
</dbReference>
<protein>
    <submittedName>
        <fullName evidence="9">Integral membrane protein</fullName>
    </submittedName>
</protein>
<dbReference type="Proteomes" id="UP000037904">
    <property type="component" value="Unassembled WGS sequence"/>
</dbReference>
<feature type="transmembrane region" description="Helical" evidence="7">
    <location>
        <begin position="6"/>
        <end position="28"/>
    </location>
</feature>
<feature type="transmembrane region" description="Helical" evidence="7">
    <location>
        <begin position="40"/>
        <end position="63"/>
    </location>
</feature>
<evidence type="ECO:0000256" key="5">
    <source>
        <dbReference type="ARBA" id="ARBA00038359"/>
    </source>
</evidence>
<dbReference type="InterPro" id="IPR049326">
    <property type="entry name" value="Rhodopsin_dom_fungi"/>
</dbReference>
<evidence type="ECO:0000313" key="10">
    <source>
        <dbReference type="Proteomes" id="UP000037904"/>
    </source>
</evidence>